<dbReference type="Gene3D" id="2.40.160.50">
    <property type="entry name" value="membrane protein fhac: a member of the omp85/tpsb transporter family"/>
    <property type="match status" value="1"/>
</dbReference>
<dbReference type="EMBL" id="CP004372">
    <property type="protein sequence ID" value="AHM03424.1"/>
    <property type="molecule type" value="Genomic_DNA"/>
</dbReference>
<dbReference type="InterPro" id="IPR039910">
    <property type="entry name" value="D15-like"/>
</dbReference>
<keyword evidence="2" id="KW-0812">Transmembrane</keyword>
<evidence type="ECO:0000256" key="2">
    <source>
        <dbReference type="ARBA" id="ARBA00022452"/>
    </source>
</evidence>
<dbReference type="Proteomes" id="UP000019593">
    <property type="component" value="Chromosome"/>
</dbReference>
<gene>
    <name evidence="5" type="ORF">roselon_01024</name>
</gene>
<dbReference type="PANTHER" id="PTHR12815:SF42">
    <property type="entry name" value="BACTERIAL SURFACE ANTIGEN (D15) DOMAIN-CONTAINING PROTEIN"/>
    <property type="match status" value="1"/>
</dbReference>
<evidence type="ECO:0000256" key="1">
    <source>
        <dbReference type="ARBA" id="ARBA00004370"/>
    </source>
</evidence>
<dbReference type="HOGENOM" id="CLU_018618_0_1_5"/>
<proteinExistence type="predicted"/>
<keyword evidence="6" id="KW-1185">Reference proteome</keyword>
<accession>W8RQL4</accession>
<organism evidence="5 6">
    <name type="scientific">Roseicyclus elongatus DSM 19469</name>
    <dbReference type="NCBI Taxonomy" id="1294273"/>
    <lineage>
        <taxon>Bacteria</taxon>
        <taxon>Pseudomonadati</taxon>
        <taxon>Pseudomonadota</taxon>
        <taxon>Alphaproteobacteria</taxon>
        <taxon>Rhodobacterales</taxon>
        <taxon>Roseobacteraceae</taxon>
        <taxon>Roseicyclus</taxon>
    </lineage>
</organism>
<dbReference type="GO" id="GO:0019867">
    <property type="term" value="C:outer membrane"/>
    <property type="evidence" value="ECO:0007669"/>
    <property type="project" value="InterPro"/>
</dbReference>
<dbReference type="AlphaFoldDB" id="W8RQL4"/>
<protein>
    <submittedName>
        <fullName evidence="5">Outer membrane protein</fullName>
    </submittedName>
</protein>
<dbReference type="OrthoDB" id="9769707at2"/>
<dbReference type="eggNOG" id="COG0729">
    <property type="taxonomic scope" value="Bacteria"/>
</dbReference>
<comment type="subcellular location">
    <subcellularLocation>
        <location evidence="1">Membrane</location>
    </subcellularLocation>
</comment>
<evidence type="ECO:0000256" key="3">
    <source>
        <dbReference type="ARBA" id="ARBA00023136"/>
    </source>
</evidence>
<reference evidence="5 6" key="1">
    <citation type="submission" date="2013-03" db="EMBL/GenBank/DDBJ databases">
        <authorList>
            <person name="Fiebig A."/>
            <person name="Goeker M."/>
            <person name="Klenk H.-P.P."/>
        </authorList>
    </citation>
    <scope>NUCLEOTIDE SEQUENCE [LARGE SCALE GENOMIC DNA]</scope>
    <source>
        <strain evidence="6">DSM 19469</strain>
    </source>
</reference>
<keyword evidence="3" id="KW-0472">Membrane</keyword>
<dbReference type="Pfam" id="PF01103">
    <property type="entry name" value="Omp85"/>
    <property type="match status" value="1"/>
</dbReference>
<evidence type="ECO:0000259" key="4">
    <source>
        <dbReference type="Pfam" id="PF01103"/>
    </source>
</evidence>
<dbReference type="KEGG" id="red:roselon_01024"/>
<dbReference type="STRING" id="1294273.roselon_01024"/>
<sequence>MGVTLPVSAQQVELRAPETSEELQETLRAASLLFRPASEEPRSAQDILAAARADYARLTAALYDAGHFSPVVRIQLDGREAATISPFAVPAAIARVEIRVDPGPDYRFGEVEIGPLAGRSDAIPEFARGEPASTSVLRDAAAAAIDGWRDRGHALADVAGQQITARHRDARLDADIRLDPGPVITFGALIPQGHDRMRPERIVEIAGLPTGLTYSPQEVARAEERLRESGVFSAVALTQTDPSSGNVMDFTAVVAESPLRRFGFGAEISTEDGGSLYAYWLHRNLFGGAERLRFDAAITGIGQQEISTEAIEGIDLEFGVRFSRPATFTPDTTAVAELRAYRLQEPGFTVTALGGEVGVEHVFDERLEGSIALGLIGMRIDGPFGEFDIGYAFLPTELRWDNRDDPLDPADGVYVAAAATPFLTTEGGAGARLLLDARGYLGFGAENRTRLAARGQIGSVIGADIAEIPPDFLFYSGGSGTVRGQEYQSLGADYGGVEAGGRGFAALSTELRQDIGESNFGIVAFADMGLISSDAGFQDDPEWHAGAGLGLRYATPFGPIRVDLATPVRGGGTGEDVFLYIGIGQAF</sequence>
<dbReference type="InterPro" id="IPR000184">
    <property type="entry name" value="Bac_surfAg_D15"/>
</dbReference>
<feature type="domain" description="Bacterial surface antigen (D15)" evidence="4">
    <location>
        <begin position="284"/>
        <end position="587"/>
    </location>
</feature>
<name>W8RQL4_9RHOB</name>
<dbReference type="PATRIC" id="fig|1294273.3.peg.1004"/>
<evidence type="ECO:0000313" key="6">
    <source>
        <dbReference type="Proteomes" id="UP000019593"/>
    </source>
</evidence>
<evidence type="ECO:0000313" key="5">
    <source>
        <dbReference type="EMBL" id="AHM03424.1"/>
    </source>
</evidence>
<dbReference type="Gene3D" id="3.10.20.310">
    <property type="entry name" value="membrane protein fhac"/>
    <property type="match status" value="1"/>
</dbReference>
<dbReference type="RefSeq" id="WP_025311296.1">
    <property type="nucleotide sequence ID" value="NZ_CP004372.1"/>
</dbReference>
<keyword evidence="2" id="KW-1134">Transmembrane beta strand</keyword>
<dbReference type="PANTHER" id="PTHR12815">
    <property type="entry name" value="SORTING AND ASSEMBLY MACHINERY SAMM50 PROTEIN FAMILY MEMBER"/>
    <property type="match status" value="1"/>
</dbReference>